<name>A0A9D4Z4U7_ADICA</name>
<protein>
    <submittedName>
        <fullName evidence="1">Uncharacterized protein</fullName>
    </submittedName>
</protein>
<evidence type="ECO:0000313" key="2">
    <source>
        <dbReference type="Proteomes" id="UP000886520"/>
    </source>
</evidence>
<evidence type="ECO:0000313" key="1">
    <source>
        <dbReference type="EMBL" id="KAI5062468.1"/>
    </source>
</evidence>
<comment type="caution">
    <text evidence="1">The sequence shown here is derived from an EMBL/GenBank/DDBJ whole genome shotgun (WGS) entry which is preliminary data.</text>
</comment>
<dbReference type="AlphaFoldDB" id="A0A9D4Z4U7"/>
<organism evidence="1 2">
    <name type="scientific">Adiantum capillus-veneris</name>
    <name type="common">Maidenhair fern</name>
    <dbReference type="NCBI Taxonomy" id="13818"/>
    <lineage>
        <taxon>Eukaryota</taxon>
        <taxon>Viridiplantae</taxon>
        <taxon>Streptophyta</taxon>
        <taxon>Embryophyta</taxon>
        <taxon>Tracheophyta</taxon>
        <taxon>Polypodiopsida</taxon>
        <taxon>Polypodiidae</taxon>
        <taxon>Polypodiales</taxon>
        <taxon>Pteridineae</taxon>
        <taxon>Pteridaceae</taxon>
        <taxon>Vittarioideae</taxon>
        <taxon>Adiantum</taxon>
    </lineage>
</organism>
<keyword evidence="2" id="KW-1185">Reference proteome</keyword>
<accession>A0A9D4Z4U7</accession>
<proteinExistence type="predicted"/>
<gene>
    <name evidence="1" type="ORF">GOP47_0023007</name>
</gene>
<sequence>MLRRRIAEQDLKEIYSCCREGFPQREVAQETQETRSLRLKRKVSMRLAQAVNASGMENCRRGCNR</sequence>
<dbReference type="EMBL" id="JABFUD020000022">
    <property type="protein sequence ID" value="KAI5062468.1"/>
    <property type="molecule type" value="Genomic_DNA"/>
</dbReference>
<dbReference type="Proteomes" id="UP000886520">
    <property type="component" value="Chromosome 22"/>
</dbReference>
<reference evidence="1" key="1">
    <citation type="submission" date="2021-01" db="EMBL/GenBank/DDBJ databases">
        <title>Adiantum capillus-veneris genome.</title>
        <authorList>
            <person name="Fang Y."/>
            <person name="Liao Q."/>
        </authorList>
    </citation>
    <scope>NUCLEOTIDE SEQUENCE</scope>
    <source>
        <strain evidence="1">H3</strain>
        <tissue evidence="1">Leaf</tissue>
    </source>
</reference>